<accession>A0A7Y9GAU4</accession>
<sequence length="47" mass="4784">MAAAAPGAERLVEFTVTGVVETAGASPLRWSDPVPSRVNPPAALNLP</sequence>
<comment type="caution">
    <text evidence="1">The sequence shown here is derived from an EMBL/GenBank/DDBJ whole genome shotgun (WGS) entry which is preliminary data.</text>
</comment>
<evidence type="ECO:0000313" key="2">
    <source>
        <dbReference type="Proteomes" id="UP000591272"/>
    </source>
</evidence>
<dbReference type="RefSeq" id="WP_218935011.1">
    <property type="nucleotide sequence ID" value="NZ_BMRD01000012.1"/>
</dbReference>
<proteinExistence type="predicted"/>
<keyword evidence="2" id="KW-1185">Reference proteome</keyword>
<dbReference type="AlphaFoldDB" id="A0A7Y9GAU4"/>
<dbReference type="EMBL" id="JACCBT010000001">
    <property type="protein sequence ID" value="NYE11690.1"/>
    <property type="molecule type" value="Genomic_DNA"/>
</dbReference>
<reference evidence="1 2" key="1">
    <citation type="submission" date="2020-07" db="EMBL/GenBank/DDBJ databases">
        <title>Sequencing the genomes of 1000 actinobacteria strains.</title>
        <authorList>
            <person name="Klenk H.-P."/>
        </authorList>
    </citation>
    <scope>NUCLEOTIDE SEQUENCE [LARGE SCALE GENOMIC DNA]</scope>
    <source>
        <strain evidence="1 2">DSM 43461</strain>
    </source>
</reference>
<evidence type="ECO:0000313" key="1">
    <source>
        <dbReference type="EMBL" id="NYE11690.1"/>
    </source>
</evidence>
<protein>
    <submittedName>
        <fullName evidence="1">Uncharacterized protein</fullName>
    </submittedName>
</protein>
<organism evidence="1 2">
    <name type="scientific">Actinomadura citrea</name>
    <dbReference type="NCBI Taxonomy" id="46158"/>
    <lineage>
        <taxon>Bacteria</taxon>
        <taxon>Bacillati</taxon>
        <taxon>Actinomycetota</taxon>
        <taxon>Actinomycetes</taxon>
        <taxon>Streptosporangiales</taxon>
        <taxon>Thermomonosporaceae</taxon>
        <taxon>Actinomadura</taxon>
    </lineage>
</organism>
<gene>
    <name evidence="1" type="ORF">BJ999_001986</name>
</gene>
<name>A0A7Y9GAU4_9ACTN</name>
<dbReference type="Proteomes" id="UP000591272">
    <property type="component" value="Unassembled WGS sequence"/>
</dbReference>